<organism evidence="2 3">
    <name type="scientific">Pseudidiomarina fusca</name>
    <dbReference type="NCBI Taxonomy" id="2965078"/>
    <lineage>
        <taxon>Bacteria</taxon>
        <taxon>Pseudomonadati</taxon>
        <taxon>Pseudomonadota</taxon>
        <taxon>Gammaproteobacteria</taxon>
        <taxon>Alteromonadales</taxon>
        <taxon>Idiomarinaceae</taxon>
        <taxon>Pseudidiomarina</taxon>
    </lineage>
</organism>
<feature type="domain" description="Zn-dependent metallo-hydrolase RNA specificity" evidence="1">
    <location>
        <begin position="25"/>
        <end position="68"/>
    </location>
</feature>
<evidence type="ECO:0000313" key="2">
    <source>
        <dbReference type="EMBL" id="MDT7527003.1"/>
    </source>
</evidence>
<gene>
    <name evidence="2" type="ORF">NOG12_13100</name>
</gene>
<feature type="non-terminal residue" evidence="2">
    <location>
        <position position="1"/>
    </location>
</feature>
<dbReference type="SUPFAM" id="SSF56281">
    <property type="entry name" value="Metallo-hydrolase/oxidoreductase"/>
    <property type="match status" value="1"/>
</dbReference>
<dbReference type="Pfam" id="PF07521">
    <property type="entry name" value="RMMBL"/>
    <property type="match status" value="1"/>
</dbReference>
<sequence length="72" mass="7947">IIVPAPDDLPRVVTEGQARARSRNSAHADQKELLEFLETTEKPLHDVRLVHGEAEPKRVLAEAIRQSGLITG</sequence>
<accession>A0ABU3KZT2</accession>
<evidence type="ECO:0000259" key="1">
    <source>
        <dbReference type="Pfam" id="PF07521"/>
    </source>
</evidence>
<dbReference type="InterPro" id="IPR036866">
    <property type="entry name" value="RibonucZ/Hydroxyglut_hydro"/>
</dbReference>
<reference evidence="2 3" key="1">
    <citation type="submission" date="2022-07" db="EMBL/GenBank/DDBJ databases">
        <title>Pseudidiomarina sp. nov, a marine bacterium isolated from Pacific Ocean.</title>
        <authorList>
            <person name="Wang Y."/>
        </authorList>
    </citation>
    <scope>NUCLEOTIDE SEQUENCE [LARGE SCALE GENOMIC DNA]</scope>
    <source>
        <strain evidence="2 3">GXY010</strain>
    </source>
</reference>
<dbReference type="RefSeq" id="WP_313933502.1">
    <property type="nucleotide sequence ID" value="NZ_JANFPJ010000081.1"/>
</dbReference>
<dbReference type="InterPro" id="IPR011108">
    <property type="entry name" value="RMMBL"/>
</dbReference>
<dbReference type="Proteomes" id="UP001305027">
    <property type="component" value="Unassembled WGS sequence"/>
</dbReference>
<protein>
    <recommendedName>
        <fullName evidence="1">Zn-dependent metallo-hydrolase RNA specificity domain-containing protein</fullName>
    </recommendedName>
</protein>
<keyword evidence="3" id="KW-1185">Reference proteome</keyword>
<dbReference type="EMBL" id="JANFPJ010000081">
    <property type="protein sequence ID" value="MDT7527003.1"/>
    <property type="molecule type" value="Genomic_DNA"/>
</dbReference>
<dbReference type="Gene3D" id="3.60.15.10">
    <property type="entry name" value="Ribonuclease Z/Hydroxyacylglutathione hydrolase-like"/>
    <property type="match status" value="1"/>
</dbReference>
<name>A0ABU3KZT2_9GAMM</name>
<evidence type="ECO:0000313" key="3">
    <source>
        <dbReference type="Proteomes" id="UP001305027"/>
    </source>
</evidence>
<comment type="caution">
    <text evidence="2">The sequence shown here is derived from an EMBL/GenBank/DDBJ whole genome shotgun (WGS) entry which is preliminary data.</text>
</comment>
<proteinExistence type="predicted"/>